<sequence length="143" mass="15976">MSTAICDPTTVEQSCTEFEPIQYVYECDVEAWTFAVEIIKDLTSSFSNASASDRLGPDATAAFQSAFRISVNINGLNFMFAKDEFVSFQKTIQFKSPDARVQIAPYIFHVPAGFQQFYEAAARAGLKRRTEDVGKLYRSLSKA</sequence>
<name>A0A5S6QKN4_TRIMR</name>
<evidence type="ECO:0000313" key="2">
    <source>
        <dbReference type="WBParaSite" id="TMUE_2000007745.1"/>
    </source>
</evidence>
<protein>
    <submittedName>
        <fullName evidence="2">Uncharacterized protein</fullName>
    </submittedName>
</protein>
<organism evidence="1 2">
    <name type="scientific">Trichuris muris</name>
    <name type="common">Mouse whipworm</name>
    <dbReference type="NCBI Taxonomy" id="70415"/>
    <lineage>
        <taxon>Eukaryota</taxon>
        <taxon>Metazoa</taxon>
        <taxon>Ecdysozoa</taxon>
        <taxon>Nematoda</taxon>
        <taxon>Enoplea</taxon>
        <taxon>Dorylaimia</taxon>
        <taxon>Trichinellida</taxon>
        <taxon>Trichuridae</taxon>
        <taxon>Trichuris</taxon>
    </lineage>
</organism>
<accession>A0A5S6QKN4</accession>
<proteinExistence type="predicted"/>
<keyword evidence="1" id="KW-1185">Reference proteome</keyword>
<dbReference type="WBParaSite" id="TMUE_2000007745.1">
    <property type="protein sequence ID" value="TMUE_2000007745.1"/>
    <property type="gene ID" value="WBGene00294891"/>
</dbReference>
<evidence type="ECO:0000313" key="1">
    <source>
        <dbReference type="Proteomes" id="UP000046395"/>
    </source>
</evidence>
<dbReference type="Proteomes" id="UP000046395">
    <property type="component" value="Unassembled WGS sequence"/>
</dbReference>
<reference evidence="2" key="1">
    <citation type="submission" date="2019-12" db="UniProtKB">
        <authorList>
            <consortium name="WormBaseParasite"/>
        </authorList>
    </citation>
    <scope>IDENTIFICATION</scope>
</reference>
<dbReference type="AlphaFoldDB" id="A0A5S6QKN4"/>